<dbReference type="InterPro" id="IPR001240">
    <property type="entry name" value="PRAI_dom"/>
</dbReference>
<evidence type="ECO:0000256" key="8">
    <source>
        <dbReference type="ARBA" id="ARBA00023141"/>
    </source>
</evidence>
<evidence type="ECO:0000256" key="2">
    <source>
        <dbReference type="ARBA" id="ARBA00004664"/>
    </source>
</evidence>
<dbReference type="AlphaFoldDB" id="A0AAW8B0Q0"/>
<dbReference type="Proteomes" id="UP001178354">
    <property type="component" value="Unassembled WGS sequence"/>
</dbReference>
<reference evidence="12" key="2">
    <citation type="submission" date="2023-08" db="EMBL/GenBank/DDBJ databases">
        <authorList>
            <person name="Luo J."/>
        </authorList>
    </citation>
    <scope>NUCLEOTIDE SEQUENCE</scope>
    <source>
        <strain evidence="12">DSM 25064</strain>
    </source>
</reference>
<gene>
    <name evidence="10" type="primary">trpF</name>
    <name evidence="12" type="ORF">Q8A57_00270</name>
</gene>
<dbReference type="Gene3D" id="3.20.20.70">
    <property type="entry name" value="Aldolase class I"/>
    <property type="match status" value="1"/>
</dbReference>
<evidence type="ECO:0000313" key="13">
    <source>
        <dbReference type="Proteomes" id="UP001178354"/>
    </source>
</evidence>
<dbReference type="InterPro" id="IPR044643">
    <property type="entry name" value="TrpF_fam"/>
</dbReference>
<evidence type="ECO:0000256" key="10">
    <source>
        <dbReference type="HAMAP-Rule" id="MF_00135"/>
    </source>
</evidence>
<organism evidence="12 13">
    <name type="scientific">Porticoccus litoralis</name>
    <dbReference type="NCBI Taxonomy" id="434086"/>
    <lineage>
        <taxon>Bacteria</taxon>
        <taxon>Pseudomonadati</taxon>
        <taxon>Pseudomonadota</taxon>
        <taxon>Gammaproteobacteria</taxon>
        <taxon>Cellvibrionales</taxon>
        <taxon>Porticoccaceae</taxon>
        <taxon>Porticoccus</taxon>
    </lineage>
</organism>
<dbReference type="EMBL" id="JAUUUU010000001">
    <property type="protein sequence ID" value="MDP1519399.1"/>
    <property type="molecule type" value="Genomic_DNA"/>
</dbReference>
<name>A0AAW8B0Q0_9GAMM</name>
<proteinExistence type="inferred from homology"/>
<accession>A0AAW8B0Q0</accession>
<dbReference type="EC" id="5.3.1.24" evidence="4 10"/>
<evidence type="ECO:0000256" key="3">
    <source>
        <dbReference type="ARBA" id="ARBA00007571"/>
    </source>
</evidence>
<dbReference type="PANTHER" id="PTHR42894:SF1">
    <property type="entry name" value="N-(5'-PHOSPHORIBOSYL)ANTHRANILATE ISOMERASE"/>
    <property type="match status" value="1"/>
</dbReference>
<evidence type="ECO:0000313" key="12">
    <source>
        <dbReference type="EMBL" id="MDP1519399.1"/>
    </source>
</evidence>
<feature type="domain" description="N-(5'phosphoribosyl) anthranilate isomerase (PRAI)" evidence="11">
    <location>
        <begin position="6"/>
        <end position="201"/>
    </location>
</feature>
<keyword evidence="7 10" id="KW-0822">Tryptophan biosynthesis</keyword>
<dbReference type="Pfam" id="PF00697">
    <property type="entry name" value="PRAI"/>
    <property type="match status" value="1"/>
</dbReference>
<dbReference type="RefSeq" id="WP_305168916.1">
    <property type="nucleotide sequence ID" value="NZ_JAUUUU010000001.1"/>
</dbReference>
<evidence type="ECO:0000256" key="6">
    <source>
        <dbReference type="ARBA" id="ARBA00022605"/>
    </source>
</evidence>
<evidence type="ECO:0000256" key="1">
    <source>
        <dbReference type="ARBA" id="ARBA00001164"/>
    </source>
</evidence>
<reference evidence="12" key="1">
    <citation type="journal article" date="2010" name="Int. J. Syst. Evol. Microbiol.">
        <title>Porticoccus litoralis gen. nov., sp. nov., a gammaproteobacterium isolated from the Yellow Sea.</title>
        <authorList>
            <person name="Oh H.M."/>
            <person name="Kim H."/>
            <person name="Kim K.M."/>
            <person name="Min G.S."/>
            <person name="Cho J.C."/>
        </authorList>
    </citation>
    <scope>NUCLEOTIDE SEQUENCE</scope>
    <source>
        <strain evidence="12">DSM 25064</strain>
    </source>
</reference>
<protein>
    <recommendedName>
        <fullName evidence="5 10">N-(5'-phosphoribosyl)anthranilate isomerase</fullName>
        <shortName evidence="10">PRAI</shortName>
        <ecNumber evidence="4 10">5.3.1.24</ecNumber>
    </recommendedName>
</protein>
<dbReference type="GO" id="GO:0000162">
    <property type="term" value="P:L-tryptophan biosynthetic process"/>
    <property type="evidence" value="ECO:0007669"/>
    <property type="project" value="UniProtKB-UniRule"/>
</dbReference>
<keyword evidence="13" id="KW-1185">Reference proteome</keyword>
<comment type="catalytic activity">
    <reaction evidence="1 10">
        <text>N-(5-phospho-beta-D-ribosyl)anthranilate = 1-(2-carboxyphenylamino)-1-deoxy-D-ribulose 5-phosphate</text>
        <dbReference type="Rhea" id="RHEA:21540"/>
        <dbReference type="ChEBI" id="CHEBI:18277"/>
        <dbReference type="ChEBI" id="CHEBI:58613"/>
        <dbReference type="EC" id="5.3.1.24"/>
    </reaction>
</comment>
<dbReference type="GO" id="GO:0004640">
    <property type="term" value="F:phosphoribosylanthranilate isomerase activity"/>
    <property type="evidence" value="ECO:0007669"/>
    <property type="project" value="UniProtKB-UniRule"/>
</dbReference>
<dbReference type="FunFam" id="3.20.20.70:FF:000075">
    <property type="entry name" value="Tryptophan biosynthesis protein TRP1"/>
    <property type="match status" value="1"/>
</dbReference>
<comment type="pathway">
    <text evidence="2 10">Amino-acid biosynthesis; L-tryptophan biosynthesis; L-tryptophan from chorismate: step 3/5.</text>
</comment>
<keyword evidence="9 10" id="KW-0413">Isomerase</keyword>
<dbReference type="NCBIfam" id="NF002298">
    <property type="entry name" value="PRK01222.1-4"/>
    <property type="match status" value="1"/>
</dbReference>
<dbReference type="InterPro" id="IPR013785">
    <property type="entry name" value="Aldolase_TIM"/>
</dbReference>
<comment type="similarity">
    <text evidence="3 10">Belongs to the TrpF family.</text>
</comment>
<dbReference type="SUPFAM" id="SSF51366">
    <property type="entry name" value="Ribulose-phoshate binding barrel"/>
    <property type="match status" value="1"/>
</dbReference>
<evidence type="ECO:0000256" key="9">
    <source>
        <dbReference type="ARBA" id="ARBA00023235"/>
    </source>
</evidence>
<dbReference type="HAMAP" id="MF_00135">
    <property type="entry name" value="PRAI"/>
    <property type="match status" value="1"/>
</dbReference>
<keyword evidence="8 10" id="KW-0057">Aromatic amino acid biosynthesis</keyword>
<evidence type="ECO:0000256" key="5">
    <source>
        <dbReference type="ARBA" id="ARBA00022272"/>
    </source>
</evidence>
<dbReference type="CDD" id="cd00405">
    <property type="entry name" value="PRAI"/>
    <property type="match status" value="1"/>
</dbReference>
<evidence type="ECO:0000256" key="4">
    <source>
        <dbReference type="ARBA" id="ARBA00012572"/>
    </source>
</evidence>
<dbReference type="InterPro" id="IPR011060">
    <property type="entry name" value="RibuloseP-bd_barrel"/>
</dbReference>
<evidence type="ECO:0000259" key="11">
    <source>
        <dbReference type="Pfam" id="PF00697"/>
    </source>
</evidence>
<sequence length="206" mass="22103">MKRTRVKICGITRHEDAIVAAEAGADAIGLVFYSKSPRFVDYTRAALIASAVGPFVTTVGLFVNAAAEEVDRAIRAVDLQLLQFHGDEDDAYCRQFGRPYIKAIRMAPGIDLPAIVASFPGACGFLVDAWHKDKYGGTGERFEWQRLPKTVHFPLILAGGLGPENVADAVAQVNPYGVDVSGGVEDAPGVKSSQRIQQFIARANAG</sequence>
<dbReference type="PANTHER" id="PTHR42894">
    <property type="entry name" value="N-(5'-PHOSPHORIBOSYL)ANTHRANILATE ISOMERASE"/>
    <property type="match status" value="1"/>
</dbReference>
<keyword evidence="6 10" id="KW-0028">Amino-acid biosynthesis</keyword>
<comment type="caution">
    <text evidence="12">The sequence shown here is derived from an EMBL/GenBank/DDBJ whole genome shotgun (WGS) entry which is preliminary data.</text>
</comment>
<evidence type="ECO:0000256" key="7">
    <source>
        <dbReference type="ARBA" id="ARBA00022822"/>
    </source>
</evidence>